<dbReference type="EnsemblMetazoa" id="G934.5">
    <property type="protein sequence ID" value="G934.5:cds"/>
    <property type="gene ID" value="G934"/>
</dbReference>
<feature type="domain" description="EF-hand" evidence="8">
    <location>
        <begin position="308"/>
        <end position="343"/>
    </location>
</feature>
<keyword evidence="6" id="KW-0106">Calcium</keyword>
<dbReference type="SUPFAM" id="SSF47473">
    <property type="entry name" value="EF-hand"/>
    <property type="match status" value="1"/>
</dbReference>
<organism evidence="9 10">
    <name type="scientific">Magallana gigas</name>
    <name type="common">Pacific oyster</name>
    <name type="synonym">Crassostrea gigas</name>
    <dbReference type="NCBI Taxonomy" id="29159"/>
    <lineage>
        <taxon>Eukaryota</taxon>
        <taxon>Metazoa</taxon>
        <taxon>Spiralia</taxon>
        <taxon>Lophotrochozoa</taxon>
        <taxon>Mollusca</taxon>
        <taxon>Bivalvia</taxon>
        <taxon>Autobranchia</taxon>
        <taxon>Pteriomorphia</taxon>
        <taxon>Ostreida</taxon>
        <taxon>Ostreoidea</taxon>
        <taxon>Ostreidae</taxon>
        <taxon>Magallana</taxon>
    </lineage>
</organism>
<dbReference type="FunFam" id="1.10.238.10:FF:000009">
    <property type="entry name" value="Visinin-like protein 1"/>
    <property type="match status" value="1"/>
</dbReference>
<reference evidence="9" key="1">
    <citation type="submission" date="2022-08" db="UniProtKB">
        <authorList>
            <consortium name="EnsemblMetazoa"/>
        </authorList>
    </citation>
    <scope>IDENTIFICATION</scope>
    <source>
        <strain evidence="9">05x7-T-G4-1.051#20</strain>
    </source>
</reference>
<dbReference type="InterPro" id="IPR027417">
    <property type="entry name" value="P-loop_NTPase"/>
</dbReference>
<evidence type="ECO:0000256" key="4">
    <source>
        <dbReference type="ARBA" id="ARBA00022723"/>
    </source>
</evidence>
<protein>
    <recommendedName>
        <fullName evidence="2">Elongator complex protein 6</fullName>
    </recommendedName>
</protein>
<keyword evidence="3" id="KW-0519">Myristate</keyword>
<dbReference type="Proteomes" id="UP000005408">
    <property type="component" value="Unassembled WGS sequence"/>
</dbReference>
<keyword evidence="4" id="KW-0479">Metal-binding</keyword>
<sequence length="435" mass="49259">MEDVNNVLDIAKDDNLYGEVITLADSTADGTFLIHHFLSFFLGNNRPVCFVSLSQSFGHHKSVCQKLGVSLTQKIESSHLNFFDGLKVFGNRFLDTQPENVDISNTTSLQGFYKAIKTNYEDLQDKNKAPPVVIVDSLDVLLNIGYQVKEISAFVQYLCHLISGPGCDARGTLITFLSIGENGLDEEASLLWRSVVHMSNMDVLVSGLESGYCKDVHGKIEVKRRNLLKKNSQKTMQFKTRRGHSCRKMGKQSSKLKPETLEDLKTQTNFSDAELLEWYKGFLFECPTGELSVEEFRNIYRKLFPHGNAEKFAEHVFRAFDENRDGKLDFREFMCAVGITSRGTVETKAKLAFRIYDLDKDGYITEHEMTEILKAMYKMTRESQKGGLSAEEKTKEIFMKMDKNQDGNLSMQEFIKGVQTDVSILRLLTSASNTG</sequence>
<evidence type="ECO:0000256" key="6">
    <source>
        <dbReference type="ARBA" id="ARBA00022837"/>
    </source>
</evidence>
<dbReference type="InterPro" id="IPR018627">
    <property type="entry name" value="ELP6"/>
</dbReference>
<evidence type="ECO:0000256" key="5">
    <source>
        <dbReference type="ARBA" id="ARBA00022737"/>
    </source>
</evidence>
<keyword evidence="5" id="KW-0677">Repeat</keyword>
<dbReference type="GO" id="GO:0002098">
    <property type="term" value="P:tRNA wobble uridine modification"/>
    <property type="evidence" value="ECO:0007669"/>
    <property type="project" value="InterPro"/>
</dbReference>
<dbReference type="GO" id="GO:0033588">
    <property type="term" value="C:elongator holoenzyme complex"/>
    <property type="evidence" value="ECO:0007669"/>
    <property type="project" value="InterPro"/>
</dbReference>
<feature type="domain" description="EF-hand" evidence="8">
    <location>
        <begin position="344"/>
        <end position="379"/>
    </location>
</feature>
<dbReference type="SMART" id="SM00054">
    <property type="entry name" value="EFh"/>
    <property type="match status" value="3"/>
</dbReference>
<dbReference type="InterPro" id="IPR018247">
    <property type="entry name" value="EF_Hand_1_Ca_BS"/>
</dbReference>
<evidence type="ECO:0000256" key="3">
    <source>
        <dbReference type="ARBA" id="ARBA00022707"/>
    </source>
</evidence>
<dbReference type="CDD" id="cd00051">
    <property type="entry name" value="EFh"/>
    <property type="match status" value="2"/>
</dbReference>
<dbReference type="Gene3D" id="1.10.238.10">
    <property type="entry name" value="EF-hand"/>
    <property type="match status" value="2"/>
</dbReference>
<keyword evidence="10" id="KW-1185">Reference proteome</keyword>
<evidence type="ECO:0000313" key="10">
    <source>
        <dbReference type="Proteomes" id="UP000005408"/>
    </source>
</evidence>
<comment type="similarity">
    <text evidence="1">Belongs to the recoverin family.</text>
</comment>
<dbReference type="PANTHER" id="PTHR23055">
    <property type="entry name" value="CALCIUM BINDING PROTEINS"/>
    <property type="match status" value="1"/>
</dbReference>
<evidence type="ECO:0000256" key="1">
    <source>
        <dbReference type="ARBA" id="ARBA00006049"/>
    </source>
</evidence>
<evidence type="ECO:0000256" key="2">
    <source>
        <dbReference type="ARBA" id="ARBA00020263"/>
    </source>
</evidence>
<dbReference type="AlphaFoldDB" id="A0A8W8P2V9"/>
<dbReference type="InterPro" id="IPR011992">
    <property type="entry name" value="EF-hand-dom_pair"/>
</dbReference>
<evidence type="ECO:0000259" key="8">
    <source>
        <dbReference type="PROSITE" id="PS50222"/>
    </source>
</evidence>
<dbReference type="PRINTS" id="PR00450">
    <property type="entry name" value="RECOVERIN"/>
</dbReference>
<dbReference type="PROSITE" id="PS00018">
    <property type="entry name" value="EF_HAND_1"/>
    <property type="match status" value="3"/>
</dbReference>
<feature type="domain" description="EF-hand" evidence="8">
    <location>
        <begin position="389"/>
        <end position="424"/>
    </location>
</feature>
<dbReference type="GO" id="GO:0005509">
    <property type="term" value="F:calcium ion binding"/>
    <property type="evidence" value="ECO:0007669"/>
    <property type="project" value="InterPro"/>
</dbReference>
<evidence type="ECO:0000256" key="7">
    <source>
        <dbReference type="ARBA" id="ARBA00023288"/>
    </source>
</evidence>
<accession>A0A8W8P2V9</accession>
<dbReference type="Pfam" id="PF13499">
    <property type="entry name" value="EF-hand_7"/>
    <property type="match status" value="1"/>
</dbReference>
<dbReference type="Gene3D" id="3.40.50.300">
    <property type="entry name" value="P-loop containing nucleotide triphosphate hydrolases"/>
    <property type="match status" value="1"/>
</dbReference>
<keyword evidence="7" id="KW-0449">Lipoprotein</keyword>
<name>A0A8W8P2V9_MAGGI</name>
<dbReference type="CDD" id="cd19495">
    <property type="entry name" value="Elp6"/>
    <property type="match status" value="1"/>
</dbReference>
<dbReference type="PANTHER" id="PTHR23055:SF178">
    <property type="entry name" value="NEUROCALCIN HOMOLOG"/>
    <property type="match status" value="1"/>
</dbReference>
<evidence type="ECO:0000313" key="9">
    <source>
        <dbReference type="EnsemblMetazoa" id="G934.5:cds"/>
    </source>
</evidence>
<dbReference type="InterPro" id="IPR028846">
    <property type="entry name" value="Recoverin"/>
</dbReference>
<dbReference type="Pfam" id="PF13833">
    <property type="entry name" value="EF-hand_8"/>
    <property type="match status" value="1"/>
</dbReference>
<proteinExistence type="inferred from homology"/>
<dbReference type="InterPro" id="IPR002048">
    <property type="entry name" value="EF_hand_dom"/>
</dbReference>
<dbReference type="Pfam" id="PF09807">
    <property type="entry name" value="ELP6"/>
    <property type="match status" value="1"/>
</dbReference>
<dbReference type="PROSITE" id="PS50222">
    <property type="entry name" value="EF_HAND_2"/>
    <property type="match status" value="3"/>
</dbReference>